<dbReference type="Proteomes" id="UP000539175">
    <property type="component" value="Unassembled WGS sequence"/>
</dbReference>
<dbReference type="EMBL" id="JACIIZ010000002">
    <property type="protein sequence ID" value="MBB6250271.1"/>
    <property type="molecule type" value="Genomic_DNA"/>
</dbReference>
<name>A0A7X0AVY3_9PROT</name>
<evidence type="ECO:0000313" key="2">
    <source>
        <dbReference type="EMBL" id="MBB6250271.1"/>
    </source>
</evidence>
<dbReference type="AlphaFoldDB" id="A0A7X0AVY3"/>
<organism evidence="2 3">
    <name type="scientific">Nitrospirillum iridis</name>
    <dbReference type="NCBI Taxonomy" id="765888"/>
    <lineage>
        <taxon>Bacteria</taxon>
        <taxon>Pseudomonadati</taxon>
        <taxon>Pseudomonadota</taxon>
        <taxon>Alphaproteobacteria</taxon>
        <taxon>Rhodospirillales</taxon>
        <taxon>Azospirillaceae</taxon>
        <taxon>Nitrospirillum</taxon>
    </lineage>
</organism>
<keyword evidence="3" id="KW-1185">Reference proteome</keyword>
<accession>A0A7X0AVY3</accession>
<sequence>MFRHSSKNKPSSTRQPGRASQPAGAPDATTGMAPPSRIGGGLAAMGADLNRGPSVTALRQLTATLAGRAPTPGQDVVQRQVIFTGGSPDESTWRPLNIESMSDVRHFLTEVQGDIHSLGFKLQNGGIARVHEWLTGDQPIKFADKAALIQKLFELDFCFRPQKHASSGPKTLGPRPTFQGGANAMAYGKDHGDTARRHVISSSTLGLAIEKSQANLQVVNGFLERWGGQAVQEQTPAALHVAKRQAWTIAHNHVGNLWVGPSPINTAIGFIRGPFLAAVKILQHQEGPFPVQELVDYYAQPQGPMNKAAQKEWQDLAEILTPALEGLADSDGKIESPEEAIDLILDFARNADLDMPQEKQNPGYHSTVTGLYSMILGAVQTGEDIFQPDAALDLFMRTRNGEEDTAMEVE</sequence>
<reference evidence="2 3" key="1">
    <citation type="submission" date="2020-08" db="EMBL/GenBank/DDBJ databases">
        <title>Genomic Encyclopedia of Type Strains, Phase IV (KMG-IV): sequencing the most valuable type-strain genomes for metagenomic binning, comparative biology and taxonomic classification.</title>
        <authorList>
            <person name="Goeker M."/>
        </authorList>
    </citation>
    <scope>NUCLEOTIDE SEQUENCE [LARGE SCALE GENOMIC DNA]</scope>
    <source>
        <strain evidence="2 3">DSM 22198</strain>
    </source>
</reference>
<dbReference type="RefSeq" id="WP_184797687.1">
    <property type="nucleotide sequence ID" value="NZ_JACIIZ010000002.1"/>
</dbReference>
<evidence type="ECO:0000256" key="1">
    <source>
        <dbReference type="SAM" id="MobiDB-lite"/>
    </source>
</evidence>
<feature type="region of interest" description="Disordered" evidence="1">
    <location>
        <begin position="1"/>
        <end position="45"/>
    </location>
</feature>
<protein>
    <submittedName>
        <fullName evidence="2">Uncharacterized protein</fullName>
    </submittedName>
</protein>
<gene>
    <name evidence="2" type="ORF">FHS74_000812</name>
</gene>
<comment type="caution">
    <text evidence="2">The sequence shown here is derived from an EMBL/GenBank/DDBJ whole genome shotgun (WGS) entry which is preliminary data.</text>
</comment>
<proteinExistence type="predicted"/>
<evidence type="ECO:0000313" key="3">
    <source>
        <dbReference type="Proteomes" id="UP000539175"/>
    </source>
</evidence>